<reference evidence="2 3" key="1">
    <citation type="journal article" date="2013" name="Antonie Van Leeuwenhoek">
        <title>Echinimonas agarilytica gen. nov., sp. nov., a new gammaproteobacterium isolated from the sea urchin Strongylocentrotus intermedius.</title>
        <authorList>
            <person name="Nedashkovskaya O.I."/>
            <person name="Stenkova A.M."/>
            <person name="Zhukova N.V."/>
            <person name="Van Trappen S."/>
            <person name="Lee J.S."/>
            <person name="Kim S.B."/>
        </authorList>
    </citation>
    <scope>NUCLEOTIDE SEQUENCE [LARGE SCALE GENOMIC DNA]</scope>
    <source>
        <strain evidence="2 3">KMM 6351</strain>
    </source>
</reference>
<dbReference type="Proteomes" id="UP001165393">
    <property type="component" value="Unassembled WGS sequence"/>
</dbReference>
<dbReference type="AlphaFoldDB" id="A0AA41W4D9"/>
<keyword evidence="3" id="KW-1185">Reference proteome</keyword>
<gene>
    <name evidence="2" type="ORF">NAF29_03245</name>
</gene>
<feature type="region of interest" description="Disordered" evidence="1">
    <location>
        <begin position="152"/>
        <end position="171"/>
    </location>
</feature>
<protein>
    <submittedName>
        <fullName evidence="2">DUF1456 family protein</fullName>
    </submittedName>
</protein>
<comment type="caution">
    <text evidence="2">The sequence shown here is derived from an EMBL/GenBank/DDBJ whole genome shotgun (WGS) entry which is preliminary data.</text>
</comment>
<proteinExistence type="predicted"/>
<evidence type="ECO:0000313" key="3">
    <source>
        <dbReference type="Proteomes" id="UP001165393"/>
    </source>
</evidence>
<evidence type="ECO:0000313" key="2">
    <source>
        <dbReference type="EMBL" id="MCM2678687.1"/>
    </source>
</evidence>
<dbReference type="PANTHER" id="PTHR37805">
    <property type="entry name" value="CYTOPLASMIC PROTEIN-RELATED"/>
    <property type="match status" value="1"/>
</dbReference>
<dbReference type="EMBL" id="JAMQGP010000001">
    <property type="protein sequence ID" value="MCM2678687.1"/>
    <property type="molecule type" value="Genomic_DNA"/>
</dbReference>
<dbReference type="RefSeq" id="WP_251260047.1">
    <property type="nucleotide sequence ID" value="NZ_JAMQGP010000001.1"/>
</dbReference>
<organism evidence="2 3">
    <name type="scientific">Echinimonas agarilytica</name>
    <dbReference type="NCBI Taxonomy" id="1215918"/>
    <lineage>
        <taxon>Bacteria</taxon>
        <taxon>Pseudomonadati</taxon>
        <taxon>Pseudomonadota</taxon>
        <taxon>Gammaproteobacteria</taxon>
        <taxon>Alteromonadales</taxon>
        <taxon>Echinimonadaceae</taxon>
        <taxon>Echinimonas</taxon>
    </lineage>
</organism>
<accession>A0AA41W4D9</accession>
<dbReference type="Pfam" id="PF07308">
    <property type="entry name" value="DUF1456"/>
    <property type="match status" value="2"/>
</dbReference>
<dbReference type="PANTHER" id="PTHR37805:SF1">
    <property type="entry name" value="CYTOPLASMIC PROTEIN"/>
    <property type="match status" value="1"/>
</dbReference>
<sequence>MLHNDLLRQLRYALKFNNLDVIHVFSLMDYDITKAELDHLLKKEDEEGFVSCRDRTFSAFLDGLIIKNRGKQEGREPQLLTGKKRLSNNDILRKLRIALQLRDDQILEVLALAGFTMSKSELSALFRKPDHRNYQKCGDQLLRNFVRGLGYQSHPNQKQRPEDNVHPCWKK</sequence>
<evidence type="ECO:0000256" key="1">
    <source>
        <dbReference type="SAM" id="MobiDB-lite"/>
    </source>
</evidence>
<dbReference type="InterPro" id="IPR009921">
    <property type="entry name" value="YehS-like"/>
</dbReference>
<name>A0AA41W4D9_9GAMM</name>